<feature type="domain" description="Zinc finger Ogr/Delta-type" evidence="1">
    <location>
        <begin position="7"/>
        <end position="53"/>
    </location>
</feature>
<dbReference type="EMBL" id="FPAU01000006">
    <property type="protein sequence ID" value="SFU14893.1"/>
    <property type="molecule type" value="Genomic_DNA"/>
</dbReference>
<dbReference type="Proteomes" id="UP000199187">
    <property type="component" value="Unassembled WGS sequence"/>
</dbReference>
<name>A0A1I7DTA4_9ENTR</name>
<sequence length="90" mass="10088">MRIMKMTCPECLADATIRKTNRKHPQLADVYCRCTNVECGHTFVMGVSFSHTISPSALKGQGRVKELIDALPEQDRDKALELLLQAKTRA</sequence>
<dbReference type="Pfam" id="PF04606">
    <property type="entry name" value="Ogr_Delta"/>
    <property type="match status" value="1"/>
</dbReference>
<protein>
    <submittedName>
        <fullName evidence="2">Ogr/Delta-like zinc finger</fullName>
    </submittedName>
</protein>
<evidence type="ECO:0000313" key="2">
    <source>
        <dbReference type="EMBL" id="SFU14893.1"/>
    </source>
</evidence>
<dbReference type="AlphaFoldDB" id="A0A1I7DTA4"/>
<keyword evidence="3" id="KW-1185">Reference proteome</keyword>
<evidence type="ECO:0000259" key="1">
    <source>
        <dbReference type="Pfam" id="PF04606"/>
    </source>
</evidence>
<dbReference type="InterPro" id="IPR007684">
    <property type="entry name" value="Znf_Ogr/Delta"/>
</dbReference>
<evidence type="ECO:0000313" key="3">
    <source>
        <dbReference type="Proteomes" id="UP000199187"/>
    </source>
</evidence>
<dbReference type="RefSeq" id="WP_090125002.1">
    <property type="nucleotide sequence ID" value="NZ_CP045300.1"/>
</dbReference>
<dbReference type="OrthoDB" id="6895359at2"/>
<gene>
    <name evidence="2" type="ORF">SAMN05192562_106233</name>
</gene>
<reference evidence="3" key="1">
    <citation type="submission" date="2016-10" db="EMBL/GenBank/DDBJ databases">
        <authorList>
            <person name="Varghese N."/>
            <person name="Submissions S."/>
        </authorList>
    </citation>
    <scope>NUCLEOTIDE SEQUENCE [LARGE SCALE GENOMIC DNA]</scope>
    <source>
        <strain evidence="3">Ah-143</strain>
    </source>
</reference>
<proteinExistence type="predicted"/>
<accession>A0A1I7DTA4</accession>
<organism evidence="2 3">
    <name type="scientific">Kosakonia arachidis</name>
    <dbReference type="NCBI Taxonomy" id="551989"/>
    <lineage>
        <taxon>Bacteria</taxon>
        <taxon>Pseudomonadati</taxon>
        <taxon>Pseudomonadota</taxon>
        <taxon>Gammaproteobacteria</taxon>
        <taxon>Enterobacterales</taxon>
        <taxon>Enterobacteriaceae</taxon>
        <taxon>Kosakonia</taxon>
    </lineage>
</organism>